<keyword evidence="3" id="KW-1185">Reference proteome</keyword>
<reference evidence="2" key="1">
    <citation type="journal article" date="2022" name="bioRxiv">
        <title>Sequencing and chromosome-scale assembly of the giantPleurodeles waltlgenome.</title>
        <authorList>
            <person name="Brown T."/>
            <person name="Elewa A."/>
            <person name="Iarovenko S."/>
            <person name="Subramanian E."/>
            <person name="Araus A.J."/>
            <person name="Petzold A."/>
            <person name="Susuki M."/>
            <person name="Suzuki K.-i.T."/>
            <person name="Hayashi T."/>
            <person name="Toyoda A."/>
            <person name="Oliveira C."/>
            <person name="Osipova E."/>
            <person name="Leigh N.D."/>
            <person name="Simon A."/>
            <person name="Yun M.H."/>
        </authorList>
    </citation>
    <scope>NUCLEOTIDE SEQUENCE</scope>
    <source>
        <strain evidence="2">20211129_DDA</strain>
        <tissue evidence="2">Liver</tissue>
    </source>
</reference>
<sequence length="156" mass="16304">MGPLSGPRLGRSSWGGEHPPPTPITAPGCSCGPQSARADLCEAEISAATCLRRISAGRDKRPPHQATGTTGRVKSSDGHPRISSRSPGSLSQVLRVVLAVETGGLLVATVSVLRAASISGARLHRGWSRSMPPKVLQSKIEVPFSLRQVCPRKDGA</sequence>
<protein>
    <submittedName>
        <fullName evidence="2">Uncharacterized protein</fullName>
    </submittedName>
</protein>
<feature type="region of interest" description="Disordered" evidence="1">
    <location>
        <begin position="1"/>
        <end position="35"/>
    </location>
</feature>
<comment type="caution">
    <text evidence="2">The sequence shown here is derived from an EMBL/GenBank/DDBJ whole genome shotgun (WGS) entry which is preliminary data.</text>
</comment>
<gene>
    <name evidence="2" type="ORF">NDU88_000872</name>
</gene>
<dbReference type="Proteomes" id="UP001066276">
    <property type="component" value="Chromosome 11"/>
</dbReference>
<dbReference type="AlphaFoldDB" id="A0AAV7LBD7"/>
<organism evidence="2 3">
    <name type="scientific">Pleurodeles waltl</name>
    <name type="common">Iberian ribbed newt</name>
    <dbReference type="NCBI Taxonomy" id="8319"/>
    <lineage>
        <taxon>Eukaryota</taxon>
        <taxon>Metazoa</taxon>
        <taxon>Chordata</taxon>
        <taxon>Craniata</taxon>
        <taxon>Vertebrata</taxon>
        <taxon>Euteleostomi</taxon>
        <taxon>Amphibia</taxon>
        <taxon>Batrachia</taxon>
        <taxon>Caudata</taxon>
        <taxon>Salamandroidea</taxon>
        <taxon>Salamandridae</taxon>
        <taxon>Pleurodelinae</taxon>
        <taxon>Pleurodeles</taxon>
    </lineage>
</organism>
<evidence type="ECO:0000313" key="2">
    <source>
        <dbReference type="EMBL" id="KAJ1087707.1"/>
    </source>
</evidence>
<evidence type="ECO:0000313" key="3">
    <source>
        <dbReference type="Proteomes" id="UP001066276"/>
    </source>
</evidence>
<evidence type="ECO:0000256" key="1">
    <source>
        <dbReference type="SAM" id="MobiDB-lite"/>
    </source>
</evidence>
<dbReference type="EMBL" id="JANPWB010000015">
    <property type="protein sequence ID" value="KAJ1087707.1"/>
    <property type="molecule type" value="Genomic_DNA"/>
</dbReference>
<name>A0AAV7LBD7_PLEWA</name>
<feature type="region of interest" description="Disordered" evidence="1">
    <location>
        <begin position="53"/>
        <end position="88"/>
    </location>
</feature>
<proteinExistence type="predicted"/>
<accession>A0AAV7LBD7</accession>